<reference evidence="3" key="1">
    <citation type="submission" date="2021-01" db="EMBL/GenBank/DDBJ databases">
        <authorList>
            <person name="Corre E."/>
            <person name="Pelletier E."/>
            <person name="Niang G."/>
            <person name="Scheremetjew M."/>
            <person name="Finn R."/>
            <person name="Kale V."/>
            <person name="Holt S."/>
            <person name="Cochrane G."/>
            <person name="Meng A."/>
            <person name="Brown T."/>
            <person name="Cohen L."/>
        </authorList>
    </citation>
    <scope>NUCLEOTIDE SEQUENCE</scope>
    <source>
        <strain evidence="3">CCMP1661</strain>
    </source>
</reference>
<dbReference type="SUPFAM" id="SSF47473">
    <property type="entry name" value="EF-hand"/>
    <property type="match status" value="1"/>
</dbReference>
<feature type="domain" description="EF-hand" evidence="2">
    <location>
        <begin position="67"/>
        <end position="102"/>
    </location>
</feature>
<dbReference type="PROSITE" id="PS50222">
    <property type="entry name" value="EF_HAND_2"/>
    <property type="match status" value="2"/>
</dbReference>
<dbReference type="Gene3D" id="1.10.238.10">
    <property type="entry name" value="EF-hand"/>
    <property type="match status" value="1"/>
</dbReference>
<proteinExistence type="predicted"/>
<gene>
    <name evidence="3" type="ORF">FJAP1339_LOCUS7886</name>
</gene>
<feature type="region of interest" description="Disordered" evidence="1">
    <location>
        <begin position="1"/>
        <end position="44"/>
    </location>
</feature>
<feature type="domain" description="EF-hand" evidence="2">
    <location>
        <begin position="130"/>
        <end position="165"/>
    </location>
</feature>
<organism evidence="3">
    <name type="scientific">Fibrocapsa japonica</name>
    <dbReference type="NCBI Taxonomy" id="94617"/>
    <lineage>
        <taxon>Eukaryota</taxon>
        <taxon>Sar</taxon>
        <taxon>Stramenopiles</taxon>
        <taxon>Ochrophyta</taxon>
        <taxon>Raphidophyceae</taxon>
        <taxon>Chattonellales</taxon>
        <taxon>Chattonellaceae</taxon>
        <taxon>Fibrocapsa</taxon>
    </lineage>
</organism>
<protein>
    <recommendedName>
        <fullName evidence="2">EF-hand domain-containing protein</fullName>
    </recommendedName>
</protein>
<feature type="region of interest" description="Disordered" evidence="1">
    <location>
        <begin position="219"/>
        <end position="238"/>
    </location>
</feature>
<feature type="compositionally biased region" description="Basic residues" evidence="1">
    <location>
        <begin position="1"/>
        <end position="21"/>
    </location>
</feature>
<dbReference type="InterPro" id="IPR011992">
    <property type="entry name" value="EF-hand-dom_pair"/>
</dbReference>
<dbReference type="AlphaFoldDB" id="A0A7S2V3C8"/>
<feature type="compositionally biased region" description="Acidic residues" evidence="1">
    <location>
        <begin position="225"/>
        <end position="238"/>
    </location>
</feature>
<dbReference type="GO" id="GO:0005509">
    <property type="term" value="F:calcium ion binding"/>
    <property type="evidence" value="ECO:0007669"/>
    <property type="project" value="InterPro"/>
</dbReference>
<name>A0A7S2V3C8_9STRA</name>
<feature type="compositionally biased region" description="Basic and acidic residues" evidence="1">
    <location>
        <begin position="22"/>
        <end position="38"/>
    </location>
</feature>
<evidence type="ECO:0000259" key="2">
    <source>
        <dbReference type="PROSITE" id="PS50222"/>
    </source>
</evidence>
<accession>A0A7S2V3C8</accession>
<evidence type="ECO:0000313" key="3">
    <source>
        <dbReference type="EMBL" id="CAD9867103.1"/>
    </source>
</evidence>
<dbReference type="EMBL" id="HBHR01015792">
    <property type="protein sequence ID" value="CAD9867103.1"/>
    <property type="molecule type" value="Transcribed_RNA"/>
</dbReference>
<sequence>MNRSTTRARKSKRKDKKHGRDRKNQAVEEDNLAGKKAEPAPAQTIPWIQQMRMAERAVTQNSTLTQEEAHYIINMFDCLDTDRDHELTREEAGHLFRFLGYTPLIPLGSSVPLKQFLLIAGLQKSQFNSGIDGKTRHTFRMMDPKEKGSITAKQLRLFMKDIGMEISIIAAERVAEIISEEGDFNFGEQELVEYIVRNNDTLEKLKVATELKEKQRLERLATGDYSDDSDDSFGLDPY</sequence>
<evidence type="ECO:0000256" key="1">
    <source>
        <dbReference type="SAM" id="MobiDB-lite"/>
    </source>
</evidence>
<dbReference type="InterPro" id="IPR002048">
    <property type="entry name" value="EF_hand_dom"/>
</dbReference>